<sequence length="165" mass="18501">MDPKHYSLKRSDQWKWEGRYTAEEVVSRISEDQLGDDWLVAPFASEEPPVDARKFANDPSIFVARRRRRQQIEDRHAEISANVATPLLLTWGKRGLGLFFAFLLIGRVTVSLFFPHLRGSGMTPAAWFLLIPAWTVGGASLIATAIGLLQKKSRVSKAIADSCHP</sequence>
<keyword evidence="1" id="KW-0472">Membrane</keyword>
<gene>
    <name evidence="2" type="ORF">GCM10023156_00720</name>
</gene>
<proteinExistence type="predicted"/>
<name>A0ABP8M326_9BACT</name>
<accession>A0ABP8M326</accession>
<dbReference type="Proteomes" id="UP001500840">
    <property type="component" value="Unassembled WGS sequence"/>
</dbReference>
<comment type="caution">
    <text evidence="2">The sequence shown here is derived from an EMBL/GenBank/DDBJ whole genome shotgun (WGS) entry which is preliminary data.</text>
</comment>
<feature type="transmembrane region" description="Helical" evidence="1">
    <location>
        <begin position="96"/>
        <end position="114"/>
    </location>
</feature>
<organism evidence="2 3">
    <name type="scientific">Novipirellula rosea</name>
    <dbReference type="NCBI Taxonomy" id="1031540"/>
    <lineage>
        <taxon>Bacteria</taxon>
        <taxon>Pseudomonadati</taxon>
        <taxon>Planctomycetota</taxon>
        <taxon>Planctomycetia</taxon>
        <taxon>Pirellulales</taxon>
        <taxon>Pirellulaceae</taxon>
        <taxon>Novipirellula</taxon>
    </lineage>
</organism>
<keyword evidence="1" id="KW-0812">Transmembrane</keyword>
<keyword evidence="1" id="KW-1133">Transmembrane helix</keyword>
<evidence type="ECO:0000256" key="1">
    <source>
        <dbReference type="SAM" id="Phobius"/>
    </source>
</evidence>
<dbReference type="RefSeq" id="WP_345318363.1">
    <property type="nucleotide sequence ID" value="NZ_BAABGA010000005.1"/>
</dbReference>
<evidence type="ECO:0000313" key="3">
    <source>
        <dbReference type="Proteomes" id="UP001500840"/>
    </source>
</evidence>
<keyword evidence="3" id="KW-1185">Reference proteome</keyword>
<evidence type="ECO:0000313" key="2">
    <source>
        <dbReference type="EMBL" id="GAA4443539.1"/>
    </source>
</evidence>
<reference evidence="3" key="1">
    <citation type="journal article" date="2019" name="Int. J. Syst. Evol. Microbiol.">
        <title>The Global Catalogue of Microorganisms (GCM) 10K type strain sequencing project: providing services to taxonomists for standard genome sequencing and annotation.</title>
        <authorList>
            <consortium name="The Broad Institute Genomics Platform"/>
            <consortium name="The Broad Institute Genome Sequencing Center for Infectious Disease"/>
            <person name="Wu L."/>
            <person name="Ma J."/>
        </authorList>
    </citation>
    <scope>NUCLEOTIDE SEQUENCE [LARGE SCALE GENOMIC DNA]</scope>
    <source>
        <strain evidence="3">JCM 17759</strain>
    </source>
</reference>
<dbReference type="EMBL" id="BAABGA010000005">
    <property type="protein sequence ID" value="GAA4443539.1"/>
    <property type="molecule type" value="Genomic_DNA"/>
</dbReference>
<feature type="transmembrane region" description="Helical" evidence="1">
    <location>
        <begin position="126"/>
        <end position="149"/>
    </location>
</feature>
<protein>
    <submittedName>
        <fullName evidence="2">Uncharacterized protein</fullName>
    </submittedName>
</protein>